<gene>
    <name evidence="3" type="ORF">Sradi_6676800</name>
</gene>
<feature type="transmembrane region" description="Helical" evidence="2">
    <location>
        <begin position="96"/>
        <end position="115"/>
    </location>
</feature>
<dbReference type="AlphaFoldDB" id="A0AAW2JPA6"/>
<comment type="caution">
    <text evidence="3">The sequence shown here is derived from an EMBL/GenBank/DDBJ whole genome shotgun (WGS) entry which is preliminary data.</text>
</comment>
<evidence type="ECO:0000256" key="1">
    <source>
        <dbReference type="SAM" id="MobiDB-lite"/>
    </source>
</evidence>
<proteinExistence type="predicted"/>
<keyword evidence="2" id="KW-0812">Transmembrane</keyword>
<organism evidence="3">
    <name type="scientific">Sesamum radiatum</name>
    <name type="common">Black benniseed</name>
    <dbReference type="NCBI Taxonomy" id="300843"/>
    <lineage>
        <taxon>Eukaryota</taxon>
        <taxon>Viridiplantae</taxon>
        <taxon>Streptophyta</taxon>
        <taxon>Embryophyta</taxon>
        <taxon>Tracheophyta</taxon>
        <taxon>Spermatophyta</taxon>
        <taxon>Magnoliopsida</taxon>
        <taxon>eudicotyledons</taxon>
        <taxon>Gunneridae</taxon>
        <taxon>Pentapetalae</taxon>
        <taxon>asterids</taxon>
        <taxon>lamiids</taxon>
        <taxon>Lamiales</taxon>
        <taxon>Pedaliaceae</taxon>
        <taxon>Sesamum</taxon>
    </lineage>
</organism>
<feature type="compositionally biased region" description="Polar residues" evidence="1">
    <location>
        <begin position="1"/>
        <end position="14"/>
    </location>
</feature>
<protein>
    <submittedName>
        <fullName evidence="3">Uncharacterized protein</fullName>
    </submittedName>
</protein>
<dbReference type="PANTHER" id="PTHR33528:SF14">
    <property type="entry name" value="SOLUTE CARRIER FAMILY 35 MEMBER A4"/>
    <property type="match status" value="1"/>
</dbReference>
<reference evidence="3" key="1">
    <citation type="submission" date="2020-06" db="EMBL/GenBank/DDBJ databases">
        <authorList>
            <person name="Li T."/>
            <person name="Hu X."/>
            <person name="Zhang T."/>
            <person name="Song X."/>
            <person name="Zhang H."/>
            <person name="Dai N."/>
            <person name="Sheng W."/>
            <person name="Hou X."/>
            <person name="Wei L."/>
        </authorList>
    </citation>
    <scope>NUCLEOTIDE SEQUENCE</scope>
    <source>
        <strain evidence="3">G02</strain>
        <tissue evidence="3">Leaf</tissue>
    </source>
</reference>
<feature type="region of interest" description="Disordered" evidence="1">
    <location>
        <begin position="1"/>
        <end position="35"/>
    </location>
</feature>
<dbReference type="Pfam" id="PF15054">
    <property type="entry name" value="DUF4535"/>
    <property type="match status" value="1"/>
</dbReference>
<sequence length="151" mass="17003">MRQPTEKNGAQNLAQRRGRLQPPRSRAKKEATARSPPFVGATKLSPFCLRRATAIWATSASPSVLAATPKKVEQSNSRFPVQFSIRGRRRNEDHMGIVKSSFSFMVGTAFGVYVAQNYNVPNIRKLFNTGVLIATHIEENYRKPKKRDDDE</sequence>
<evidence type="ECO:0000313" key="3">
    <source>
        <dbReference type="EMBL" id="KAL0296247.1"/>
    </source>
</evidence>
<dbReference type="PANTHER" id="PTHR33528">
    <property type="entry name" value="OS07G0239500 PROTEIN"/>
    <property type="match status" value="1"/>
</dbReference>
<name>A0AAW2JPA6_SESRA</name>
<keyword evidence="2" id="KW-0472">Membrane</keyword>
<evidence type="ECO:0000256" key="2">
    <source>
        <dbReference type="SAM" id="Phobius"/>
    </source>
</evidence>
<dbReference type="InterPro" id="IPR027854">
    <property type="entry name" value="STMP1"/>
</dbReference>
<keyword evidence="2" id="KW-1133">Transmembrane helix</keyword>
<dbReference type="EMBL" id="JACGWJ010000032">
    <property type="protein sequence ID" value="KAL0296247.1"/>
    <property type="molecule type" value="Genomic_DNA"/>
</dbReference>
<accession>A0AAW2JPA6</accession>
<reference evidence="3" key="2">
    <citation type="journal article" date="2024" name="Plant">
        <title>Genomic evolution and insights into agronomic trait innovations of Sesamum species.</title>
        <authorList>
            <person name="Miao H."/>
            <person name="Wang L."/>
            <person name="Qu L."/>
            <person name="Liu H."/>
            <person name="Sun Y."/>
            <person name="Le M."/>
            <person name="Wang Q."/>
            <person name="Wei S."/>
            <person name="Zheng Y."/>
            <person name="Lin W."/>
            <person name="Duan Y."/>
            <person name="Cao H."/>
            <person name="Xiong S."/>
            <person name="Wang X."/>
            <person name="Wei L."/>
            <person name="Li C."/>
            <person name="Ma Q."/>
            <person name="Ju M."/>
            <person name="Zhao R."/>
            <person name="Li G."/>
            <person name="Mu C."/>
            <person name="Tian Q."/>
            <person name="Mei H."/>
            <person name="Zhang T."/>
            <person name="Gao T."/>
            <person name="Zhang H."/>
        </authorList>
    </citation>
    <scope>NUCLEOTIDE SEQUENCE</scope>
    <source>
        <strain evidence="3">G02</strain>
    </source>
</reference>